<dbReference type="InterPro" id="IPR011747">
    <property type="entry name" value="CHP02241"/>
</dbReference>
<sequence length="152" mass="16882">MATERLDRPYSQFNFRVSWDGLDENSAQAGFQEVSGLGMEITIAEYRAGNAATNEPTKITGTVKTPDVTLKRGVIGELSTLYDWLNEVRNGSQIALKNVTIKLMSEDRETVAQTWRLINSRPMKYTGPSLNGKGTDLAVEELVLSAERIELN</sequence>
<accession>A0AAJ0U3S4</accession>
<dbReference type="EMBL" id="NRSJ01000013">
    <property type="protein sequence ID" value="MBK1704702.1"/>
    <property type="molecule type" value="Genomic_DNA"/>
</dbReference>
<keyword evidence="2" id="KW-1185">Reference proteome</keyword>
<organism evidence="1 2">
    <name type="scientific">Halochromatium glycolicum</name>
    <dbReference type="NCBI Taxonomy" id="85075"/>
    <lineage>
        <taxon>Bacteria</taxon>
        <taxon>Pseudomonadati</taxon>
        <taxon>Pseudomonadota</taxon>
        <taxon>Gammaproteobacteria</taxon>
        <taxon>Chromatiales</taxon>
        <taxon>Chromatiaceae</taxon>
        <taxon>Halochromatium</taxon>
    </lineage>
</organism>
<dbReference type="NCBIfam" id="TIGR02241">
    <property type="entry name" value="conserved hypothetical phage tail region protein"/>
    <property type="match status" value="1"/>
</dbReference>
<dbReference type="AlphaFoldDB" id="A0AAJ0U3S4"/>
<name>A0AAJ0U3S4_9GAMM</name>
<dbReference type="RefSeq" id="WP_200345909.1">
    <property type="nucleotide sequence ID" value="NZ_NRSJ01000013.1"/>
</dbReference>
<comment type="caution">
    <text evidence="1">The sequence shown here is derived from an EMBL/GenBank/DDBJ whole genome shotgun (WGS) entry which is preliminary data.</text>
</comment>
<dbReference type="Pfam" id="PF06841">
    <property type="entry name" value="Phage_T4_gp19"/>
    <property type="match status" value="1"/>
</dbReference>
<reference evidence="1" key="2">
    <citation type="journal article" date="2020" name="Microorganisms">
        <title>Osmotic Adaptation and Compatible Solute Biosynthesis of Phototrophic Bacteria as Revealed from Genome Analyses.</title>
        <authorList>
            <person name="Imhoff J.F."/>
            <person name="Rahn T."/>
            <person name="Kunzel S."/>
            <person name="Keller A."/>
            <person name="Neulinger S.C."/>
        </authorList>
    </citation>
    <scope>NUCLEOTIDE SEQUENCE</scope>
    <source>
        <strain evidence="1">DSM 11080</strain>
    </source>
</reference>
<reference evidence="1" key="1">
    <citation type="submission" date="2017-08" db="EMBL/GenBank/DDBJ databases">
        <authorList>
            <person name="Imhoff J.F."/>
            <person name="Rahn T."/>
            <person name="Kuenzel S."/>
            <person name="Neulinger S.C."/>
        </authorList>
    </citation>
    <scope>NUCLEOTIDE SEQUENCE</scope>
    <source>
        <strain evidence="1">DSM 11080</strain>
    </source>
</reference>
<dbReference type="InterPro" id="IPR010667">
    <property type="entry name" value="Phage_T4_Gp19"/>
</dbReference>
<evidence type="ECO:0000313" key="2">
    <source>
        <dbReference type="Proteomes" id="UP001296776"/>
    </source>
</evidence>
<dbReference type="Proteomes" id="UP001296776">
    <property type="component" value="Unassembled WGS sequence"/>
</dbReference>
<dbReference type="GO" id="GO:0005198">
    <property type="term" value="F:structural molecule activity"/>
    <property type="evidence" value="ECO:0007669"/>
    <property type="project" value="InterPro"/>
</dbReference>
<proteinExistence type="predicted"/>
<dbReference type="PANTHER" id="PTHR38009">
    <property type="entry name" value="CONSERVED HYPOTHETICAL PHAGE TAIL PROTEIN"/>
    <property type="match status" value="1"/>
</dbReference>
<protein>
    <submittedName>
        <fullName evidence="1">Phage tail protein</fullName>
    </submittedName>
</protein>
<gene>
    <name evidence="1" type="ORF">CKO40_09170</name>
</gene>
<evidence type="ECO:0000313" key="1">
    <source>
        <dbReference type="EMBL" id="MBK1704702.1"/>
    </source>
</evidence>
<dbReference type="PANTHER" id="PTHR38009:SF1">
    <property type="entry name" value="CONSERVED HYPOTHETICAL PHAGE TAIL PROTEIN"/>
    <property type="match status" value="1"/>
</dbReference>